<dbReference type="InterPro" id="IPR036237">
    <property type="entry name" value="Xyl_isomerase-like_sf"/>
</dbReference>
<evidence type="ECO:0000313" key="3">
    <source>
        <dbReference type="EMBL" id="KIL36044.1"/>
    </source>
</evidence>
<comment type="caution">
    <text evidence="3">The sequence shown here is derived from an EMBL/GenBank/DDBJ whole genome shotgun (WGS) entry which is preliminary data.</text>
</comment>
<accession>A0ABR5A4R3</accession>
<dbReference type="RefSeq" id="WP_041063091.1">
    <property type="nucleotide sequence ID" value="NZ_JXAL01000016.1"/>
</dbReference>
<dbReference type="SUPFAM" id="SSF51658">
    <property type="entry name" value="Xylose isomerase-like"/>
    <property type="match status" value="1"/>
</dbReference>
<evidence type="ECO:0000256" key="1">
    <source>
        <dbReference type="ARBA" id="ARBA00023235"/>
    </source>
</evidence>
<dbReference type="Proteomes" id="UP000054526">
    <property type="component" value="Unassembled WGS sequence"/>
</dbReference>
<keyword evidence="1" id="KW-0413">Isomerase</keyword>
<gene>
    <name evidence="3" type="ORF">SD71_10440</name>
</gene>
<keyword evidence="4" id="KW-1185">Reference proteome</keyword>
<feature type="domain" description="Xylose isomerase-like TIM barrel" evidence="2">
    <location>
        <begin position="14"/>
        <end position="253"/>
    </location>
</feature>
<dbReference type="Pfam" id="PF01261">
    <property type="entry name" value="AP_endonuc_2"/>
    <property type="match status" value="1"/>
</dbReference>
<dbReference type="PANTHER" id="PTHR43489">
    <property type="entry name" value="ISOMERASE"/>
    <property type="match status" value="1"/>
</dbReference>
<evidence type="ECO:0000313" key="4">
    <source>
        <dbReference type="Proteomes" id="UP000054526"/>
    </source>
</evidence>
<dbReference type="InterPro" id="IPR013022">
    <property type="entry name" value="Xyl_isomerase-like_TIM-brl"/>
</dbReference>
<reference evidence="3 4" key="1">
    <citation type="submission" date="2014-12" db="EMBL/GenBank/DDBJ databases">
        <title>Draft genome sequence of Cohnella kolymensis strain B-2846.</title>
        <authorList>
            <person name="Karlyshev A.V."/>
            <person name="Kudryashova E.B."/>
        </authorList>
    </citation>
    <scope>NUCLEOTIDE SEQUENCE [LARGE SCALE GENOMIC DNA]</scope>
    <source>
        <strain evidence="3 4">VKM B-2846</strain>
    </source>
</reference>
<dbReference type="Gene3D" id="3.20.20.150">
    <property type="entry name" value="Divalent-metal-dependent TIM barrel enzymes"/>
    <property type="match status" value="1"/>
</dbReference>
<protein>
    <recommendedName>
        <fullName evidence="2">Xylose isomerase-like TIM barrel domain-containing protein</fullName>
    </recommendedName>
</protein>
<proteinExistence type="predicted"/>
<dbReference type="InterPro" id="IPR050417">
    <property type="entry name" value="Sugar_Epim/Isomerase"/>
</dbReference>
<dbReference type="EMBL" id="JXAL01000016">
    <property type="protein sequence ID" value="KIL36044.1"/>
    <property type="molecule type" value="Genomic_DNA"/>
</dbReference>
<name>A0ABR5A4R3_9BACL</name>
<evidence type="ECO:0000259" key="2">
    <source>
        <dbReference type="Pfam" id="PF01261"/>
    </source>
</evidence>
<dbReference type="PANTHER" id="PTHR43489:SF7">
    <property type="entry name" value="3-DEHYDRO-D-GULOSIDE 4-EPIMERASE-RELATED"/>
    <property type="match status" value="1"/>
</dbReference>
<sequence length="264" mass="30033">MRFGCCVKDAREARVAEHAGYDFVECSVLSLHPEGEEAVFLEVLRSYQMLSIPVEACNLFLPKDLHLVGESLDHVRIKRYVAAALKRVKTIGADTIVFGSGYARNVPSGFARIKAEEQIVEFLKIAADHAERLGLTIVIEPLNRKESNIINNVAEGVYFARKVNSRSIQVLADFYHMDEEYEPLSEIVKHKDYLKHIHLADTFRQQPGTGKYPYAEFSQCLKDANYNGRICIEAIWTTFDTSALTDSLHYLKSLFRLEFDKKPV</sequence>
<organism evidence="3 4">
    <name type="scientific">Cohnella kolymensis</name>
    <dbReference type="NCBI Taxonomy" id="1590652"/>
    <lineage>
        <taxon>Bacteria</taxon>
        <taxon>Bacillati</taxon>
        <taxon>Bacillota</taxon>
        <taxon>Bacilli</taxon>
        <taxon>Bacillales</taxon>
        <taxon>Paenibacillaceae</taxon>
        <taxon>Cohnella</taxon>
    </lineage>
</organism>